<evidence type="ECO:0000256" key="2">
    <source>
        <dbReference type="ARBA" id="ARBA00022448"/>
    </source>
</evidence>
<proteinExistence type="inferred from homology"/>
<comment type="similarity">
    <text evidence="1 5">Belongs to the SEC15 family.</text>
</comment>
<keyword evidence="3 5" id="KW-0268">Exocytosis</keyword>
<comment type="caution">
    <text evidence="8">The sequence shown here is derived from an EMBL/GenBank/DDBJ whole genome shotgun (WGS) entry which is preliminary data.</text>
</comment>
<dbReference type="FunFam" id="1.20.58.670:FF:000001">
    <property type="entry name" value="Exocyst complex component"/>
    <property type="match status" value="1"/>
</dbReference>
<dbReference type="EMBL" id="JBJQND010000010">
    <property type="protein sequence ID" value="KAL3863861.1"/>
    <property type="molecule type" value="Genomic_DNA"/>
</dbReference>
<evidence type="ECO:0000313" key="9">
    <source>
        <dbReference type="Proteomes" id="UP001634394"/>
    </source>
</evidence>
<evidence type="ECO:0000256" key="1">
    <source>
        <dbReference type="ARBA" id="ARBA00007944"/>
    </source>
</evidence>
<protein>
    <recommendedName>
        <fullName evidence="5">Exocyst complex component</fullName>
    </recommendedName>
</protein>
<keyword evidence="9" id="KW-1185">Reference proteome</keyword>
<dbReference type="InterPro" id="IPR046361">
    <property type="entry name" value="EXOC6/Sec15_C"/>
</dbReference>
<dbReference type="PANTHER" id="PTHR12702:SF0">
    <property type="entry name" value="EXOCYST COMPLEX COMPONENT 6"/>
    <property type="match status" value="1"/>
</dbReference>
<dbReference type="GO" id="GO:0090522">
    <property type="term" value="P:vesicle tethering involved in exocytosis"/>
    <property type="evidence" value="ECO:0007669"/>
    <property type="project" value="UniProtKB-UniRule"/>
</dbReference>
<gene>
    <name evidence="8" type="ORF">ACJMK2_005588</name>
</gene>
<evidence type="ECO:0000259" key="7">
    <source>
        <dbReference type="Pfam" id="PF20651"/>
    </source>
</evidence>
<dbReference type="InterPro" id="IPR042044">
    <property type="entry name" value="EXOC6PINT-1/Sec15/Tip20_C_dom2"/>
</dbReference>
<evidence type="ECO:0000259" key="6">
    <source>
        <dbReference type="Pfam" id="PF04091"/>
    </source>
</evidence>
<comment type="function">
    <text evidence="5">Component of the exocyst complex involved in the docking of exocytic vesicles with fusion sites on the plasma membrane.</text>
</comment>
<feature type="domain" description="Exocyst complex component EXOC6/Sec15 N-terminal" evidence="7">
    <location>
        <begin position="69"/>
        <end position="237"/>
    </location>
</feature>
<dbReference type="Gene3D" id="1.20.58.670">
    <property type="entry name" value="Dsl1p vesicle tethering complex, Tip20p subunit, domain D"/>
    <property type="match status" value="1"/>
</dbReference>
<dbReference type="Pfam" id="PF04091">
    <property type="entry name" value="Sec15_C"/>
    <property type="match status" value="1"/>
</dbReference>
<dbReference type="Gene3D" id="1.10.357.30">
    <property type="entry name" value="Exocyst complex subunit Sec15 C-terminal domain, N-terminal subdomain"/>
    <property type="match status" value="1"/>
</dbReference>
<feature type="domain" description="Exocyst complex subunit EXOC6/Sec15 C-terminal" evidence="6">
    <location>
        <begin position="428"/>
        <end position="783"/>
    </location>
</feature>
<evidence type="ECO:0000256" key="5">
    <source>
        <dbReference type="PIRNR" id="PIRNR025007"/>
    </source>
</evidence>
<dbReference type="PIRSF" id="PIRSF025007">
    <property type="entry name" value="Sec15"/>
    <property type="match status" value="1"/>
</dbReference>
<evidence type="ECO:0000256" key="3">
    <source>
        <dbReference type="ARBA" id="ARBA00022483"/>
    </source>
</evidence>
<evidence type="ECO:0000313" key="8">
    <source>
        <dbReference type="EMBL" id="KAL3863861.1"/>
    </source>
</evidence>
<evidence type="ECO:0000256" key="4">
    <source>
        <dbReference type="ARBA" id="ARBA00023054"/>
    </source>
</evidence>
<keyword evidence="2 5" id="KW-0813">Transport</keyword>
<sequence>MAEATPRKVTPEQWKRIDSVQDAESLRQESINAHHDHLITEIESSDGPLATTLRAVYENDELEKFMEMLDSRIKNHDKEIERMCNYHYQGFIDSVRELLRVSTDAAQLRGEISATDEGLQLSCGPLLKRGEELIRNRKIQKNIASAIEKLSLCLPVLEMYGKLQEQMKNKRYYPALKTLEQLEHTYLPRVSTHWFSQTMAEAIPQLRNSIKEASMIDLKDFLENIRKHSARIGEVAMKHAAEQNNMDPSIAKKKIKKKKKAPPPPNPFTGAIEVEPVEVEDDLEEEEEELSAQDLIDFSPVYRCLHIYTVLGDREEFETYYRKQRRKQARLSLQPPSNMHEAVENYKKYFHDIVGFFVVEDHILSTTQGLVNRVYMDELWETSASKIVAVLRTNSATCKDANMMLEIKKLIVLFCHTLKGYGFSVGHLLELLLELRDQYSDILTEQWVLVFNEIFANDNYTPIYMESEDEYVGIITQFPFLDEELRQAPYPKRFPFSEMVPNVYNQVKAYINACLKFSADLHLSYTEIDDMIRKSTNILLTRTLSGSVTSLIKRPNLSLLQLIQISINMNYLEKSCIYLEDYISSITGAETDGIHAARLHGTSMFKDARSEAEDHIYKQLNLKIDEFLELANYDWLLSESRGRASGYLMDLVAFLQSIFMSFTNLPIWKDIVPEKVAKTACMSSCKHIATRLKECLIDNDVRTMTMGSLHQFNLDLIQCEQFAASDPVQGFQDGTLMLAFADLRQLMDLFLNEDWSAYLADYGQPNSKYVRVQPHVVIGLLEKLNNADKKKSNVFQSLKKNERDKKKLLETVLKQLRGLVNGTTSNTSQKYSTHSVHH</sequence>
<dbReference type="AlphaFoldDB" id="A0ABD3VRU8"/>
<dbReference type="InterPro" id="IPR048359">
    <property type="entry name" value="EXOC6_Sec15_N"/>
</dbReference>
<accession>A0ABD3VRU8</accession>
<organism evidence="8 9">
    <name type="scientific">Sinanodonta woodiana</name>
    <name type="common">Chinese pond mussel</name>
    <name type="synonym">Anodonta woodiana</name>
    <dbReference type="NCBI Taxonomy" id="1069815"/>
    <lineage>
        <taxon>Eukaryota</taxon>
        <taxon>Metazoa</taxon>
        <taxon>Spiralia</taxon>
        <taxon>Lophotrochozoa</taxon>
        <taxon>Mollusca</taxon>
        <taxon>Bivalvia</taxon>
        <taxon>Autobranchia</taxon>
        <taxon>Heteroconchia</taxon>
        <taxon>Palaeoheterodonta</taxon>
        <taxon>Unionida</taxon>
        <taxon>Unionoidea</taxon>
        <taxon>Unionidae</taxon>
        <taxon>Unioninae</taxon>
        <taxon>Sinanodonta</taxon>
    </lineage>
</organism>
<name>A0ABD3VRU8_SINWO</name>
<dbReference type="InterPro" id="IPR007225">
    <property type="entry name" value="EXOC6/Sec15"/>
</dbReference>
<dbReference type="PANTHER" id="PTHR12702">
    <property type="entry name" value="SEC15"/>
    <property type="match status" value="1"/>
</dbReference>
<dbReference type="Proteomes" id="UP001634394">
    <property type="component" value="Unassembled WGS sequence"/>
</dbReference>
<reference evidence="8 9" key="1">
    <citation type="submission" date="2024-11" db="EMBL/GenBank/DDBJ databases">
        <title>Chromosome-level genome assembly of the freshwater bivalve Anodonta woodiana.</title>
        <authorList>
            <person name="Chen X."/>
        </authorList>
    </citation>
    <scope>NUCLEOTIDE SEQUENCE [LARGE SCALE GENOMIC DNA]</scope>
    <source>
        <strain evidence="8">MN2024</strain>
        <tissue evidence="8">Gills</tissue>
    </source>
</reference>
<dbReference type="Pfam" id="PF20651">
    <property type="entry name" value="EXOC6_Sec15_N"/>
    <property type="match status" value="1"/>
</dbReference>
<dbReference type="InterPro" id="IPR042045">
    <property type="entry name" value="EXOC6/Sec15_C_dom1"/>
</dbReference>
<keyword evidence="4" id="KW-0175">Coiled coil</keyword>
<dbReference type="GO" id="GO:0000145">
    <property type="term" value="C:exocyst"/>
    <property type="evidence" value="ECO:0007669"/>
    <property type="project" value="UniProtKB-UniRule"/>
</dbReference>